<dbReference type="FunFam" id="3.10.520.10:FF:000001">
    <property type="entry name" value="FAD:protein FMN transferase"/>
    <property type="match status" value="1"/>
</dbReference>
<evidence type="ECO:0000256" key="15">
    <source>
        <dbReference type="ARBA" id="ARBA00031306"/>
    </source>
</evidence>
<evidence type="ECO:0000256" key="4">
    <source>
        <dbReference type="ARBA" id="ARBA00022475"/>
    </source>
</evidence>
<keyword evidence="14 20" id="KW-0449">Lipoprotein</keyword>
<protein>
    <recommendedName>
        <fullName evidence="3 18">FAD:protein FMN transferase</fullName>
        <ecNumber evidence="2 18">2.7.1.180</ecNumber>
    </recommendedName>
    <alternativeName>
        <fullName evidence="15 18">Flavin transferase</fullName>
    </alternativeName>
</protein>
<evidence type="ECO:0000256" key="9">
    <source>
        <dbReference type="ARBA" id="ARBA00022729"/>
    </source>
</evidence>
<evidence type="ECO:0000256" key="11">
    <source>
        <dbReference type="ARBA" id="ARBA00022842"/>
    </source>
</evidence>
<keyword evidence="9 20" id="KW-0732">Signal</keyword>
<evidence type="ECO:0000256" key="13">
    <source>
        <dbReference type="ARBA" id="ARBA00023139"/>
    </source>
</evidence>
<proteinExistence type="inferred from homology"/>
<keyword evidence="5 20" id="KW-0997">Cell inner membrane</keyword>
<dbReference type="PROSITE" id="PS51257">
    <property type="entry name" value="PROKAR_LIPOPROTEIN"/>
    <property type="match status" value="1"/>
</dbReference>
<keyword evidence="11 18" id="KW-0460">Magnesium</keyword>
<dbReference type="EC" id="2.7.1.180" evidence="2 18"/>
<evidence type="ECO:0000256" key="10">
    <source>
        <dbReference type="ARBA" id="ARBA00022827"/>
    </source>
</evidence>
<evidence type="ECO:0000256" key="14">
    <source>
        <dbReference type="ARBA" id="ARBA00023288"/>
    </source>
</evidence>
<dbReference type="PIRSF" id="PIRSF006268">
    <property type="entry name" value="ApbE"/>
    <property type="match status" value="1"/>
</dbReference>
<evidence type="ECO:0000313" key="21">
    <source>
        <dbReference type="EMBL" id="OUD15079.1"/>
    </source>
</evidence>
<dbReference type="GO" id="GO:0016740">
    <property type="term" value="F:transferase activity"/>
    <property type="evidence" value="ECO:0007669"/>
    <property type="project" value="UniProtKB-UniRule"/>
</dbReference>
<comment type="function">
    <text evidence="20">Flavin transferase that catalyzes the transfer of the FMN moiety of FAD and its covalent binding to the hydroxyl group of a threonine residue in a target flavoprotein.</text>
</comment>
<keyword evidence="6 18" id="KW-0285">Flavoprotein</keyword>
<feature type="chain" id="PRO_5011815397" description="FAD:protein FMN transferase" evidence="20">
    <location>
        <begin position="22"/>
        <end position="348"/>
    </location>
</feature>
<evidence type="ECO:0000256" key="6">
    <source>
        <dbReference type="ARBA" id="ARBA00022630"/>
    </source>
</evidence>
<comment type="subcellular location">
    <subcellularLocation>
        <location evidence="17 20">Cell inner membrane</location>
        <topology evidence="17 20">Lipid-anchor</topology>
        <orientation evidence="17 20">Periplasmic side</orientation>
    </subcellularLocation>
</comment>
<keyword evidence="22" id="KW-1185">Reference proteome</keyword>
<dbReference type="InterPro" id="IPR024932">
    <property type="entry name" value="ApbE"/>
</dbReference>
<evidence type="ECO:0000256" key="7">
    <source>
        <dbReference type="ARBA" id="ARBA00022679"/>
    </source>
</evidence>
<dbReference type="PANTHER" id="PTHR30040:SF2">
    <property type="entry name" value="FAD:PROTEIN FMN TRANSFERASE"/>
    <property type="match status" value="1"/>
</dbReference>
<name>A0A251XA70_9GAMM</name>
<dbReference type="Gene3D" id="3.10.520.10">
    <property type="entry name" value="ApbE-like domains"/>
    <property type="match status" value="1"/>
</dbReference>
<keyword evidence="10 18" id="KW-0274">FAD</keyword>
<dbReference type="PANTHER" id="PTHR30040">
    <property type="entry name" value="THIAMINE BIOSYNTHESIS LIPOPROTEIN APBE"/>
    <property type="match status" value="1"/>
</dbReference>
<evidence type="ECO:0000256" key="8">
    <source>
        <dbReference type="ARBA" id="ARBA00022723"/>
    </source>
</evidence>
<comment type="caution">
    <text evidence="21">The sequence shown here is derived from an EMBL/GenBank/DDBJ whole genome shotgun (WGS) entry which is preliminary data.</text>
</comment>
<feature type="binding site" evidence="19">
    <location>
        <position position="184"/>
    </location>
    <ligand>
        <name>Mg(2+)</name>
        <dbReference type="ChEBI" id="CHEBI:18420"/>
    </ligand>
</feature>
<keyword evidence="4" id="KW-1003">Cell membrane</keyword>
<evidence type="ECO:0000256" key="3">
    <source>
        <dbReference type="ARBA" id="ARBA00016337"/>
    </source>
</evidence>
<dbReference type="Pfam" id="PF02424">
    <property type="entry name" value="ApbE"/>
    <property type="match status" value="1"/>
</dbReference>
<evidence type="ECO:0000256" key="17">
    <source>
        <dbReference type="ARBA" id="ARBA00060485"/>
    </source>
</evidence>
<evidence type="ECO:0000256" key="19">
    <source>
        <dbReference type="PIRSR" id="PIRSR006268-2"/>
    </source>
</evidence>
<sequence length="348" mass="38489">MFLFKLNITLLGLLLLLTACNNGDDHSGAIKTAPVRLTGSTMGTNYTIVLPTLPETLNSQEVQTNIDTLLQDINAKMSTYQRDSELSRFNQNSSVDWVDISPELFTVIAEARRISEWSQGAFDVTVGPLVNLWGFGPDLIVTEPPHPSAIDAVKDYVGYEKLNLRFNSPAIKKDHPQIYVDLSAIAKGYGVDRIADYLETLNINHYMVDIGGELRVKGHNPRGEAWKIAVEKPISEGRAVQQVLRLEQTGVATSGDYRNYFEHEGKRYSHTIDPTHYAPIAHDLVSVTVLHPQAMTADALATAFMVLGTEKAFILAEKQQIAALFLSKTETGFTQKATTALQPFLEAK</sequence>
<accession>A0A251XA70</accession>
<evidence type="ECO:0000313" key="22">
    <source>
        <dbReference type="Proteomes" id="UP000194798"/>
    </source>
</evidence>
<feature type="binding site" evidence="19">
    <location>
        <position position="298"/>
    </location>
    <ligand>
        <name>Mg(2+)</name>
        <dbReference type="ChEBI" id="CHEBI:18420"/>
    </ligand>
</feature>
<dbReference type="EMBL" id="MSLT01000007">
    <property type="protein sequence ID" value="OUD15079.1"/>
    <property type="molecule type" value="Genomic_DNA"/>
</dbReference>
<evidence type="ECO:0000256" key="16">
    <source>
        <dbReference type="ARBA" id="ARBA00048540"/>
    </source>
</evidence>
<dbReference type="AlphaFoldDB" id="A0A251XA70"/>
<organism evidence="21 22">
    <name type="scientific">Thioflexithrix psekupsensis</name>
    <dbReference type="NCBI Taxonomy" id="1570016"/>
    <lineage>
        <taxon>Bacteria</taxon>
        <taxon>Pseudomonadati</taxon>
        <taxon>Pseudomonadota</taxon>
        <taxon>Gammaproteobacteria</taxon>
        <taxon>Thiotrichales</taxon>
        <taxon>Thioflexithrix</taxon>
    </lineage>
</organism>
<comment type="catalytic activity">
    <reaction evidence="16 18 20">
        <text>L-threonyl-[protein] + FAD = FMN-L-threonyl-[protein] + AMP + H(+)</text>
        <dbReference type="Rhea" id="RHEA:36847"/>
        <dbReference type="Rhea" id="RHEA-COMP:11060"/>
        <dbReference type="Rhea" id="RHEA-COMP:11061"/>
        <dbReference type="ChEBI" id="CHEBI:15378"/>
        <dbReference type="ChEBI" id="CHEBI:30013"/>
        <dbReference type="ChEBI" id="CHEBI:57692"/>
        <dbReference type="ChEBI" id="CHEBI:74257"/>
        <dbReference type="ChEBI" id="CHEBI:456215"/>
        <dbReference type="EC" id="2.7.1.180"/>
    </reaction>
</comment>
<dbReference type="Proteomes" id="UP000194798">
    <property type="component" value="Unassembled WGS sequence"/>
</dbReference>
<dbReference type="InterPro" id="IPR003374">
    <property type="entry name" value="ApbE-like_sf"/>
</dbReference>
<evidence type="ECO:0000256" key="2">
    <source>
        <dbReference type="ARBA" id="ARBA00011955"/>
    </source>
</evidence>
<dbReference type="GO" id="GO:0046872">
    <property type="term" value="F:metal ion binding"/>
    <property type="evidence" value="ECO:0007669"/>
    <property type="project" value="UniProtKB-UniRule"/>
</dbReference>
<dbReference type="GO" id="GO:0005886">
    <property type="term" value="C:plasma membrane"/>
    <property type="evidence" value="ECO:0007669"/>
    <property type="project" value="UniProtKB-SubCell"/>
</dbReference>
<feature type="binding site" evidence="19">
    <location>
        <position position="302"/>
    </location>
    <ligand>
        <name>Mg(2+)</name>
        <dbReference type="ChEBI" id="CHEBI:18420"/>
    </ligand>
</feature>
<dbReference type="SUPFAM" id="SSF143631">
    <property type="entry name" value="ApbE-like"/>
    <property type="match status" value="1"/>
</dbReference>
<gene>
    <name evidence="21" type="ORF">TPSD3_04930</name>
</gene>
<evidence type="ECO:0000256" key="1">
    <source>
        <dbReference type="ARBA" id="ARBA00008282"/>
    </source>
</evidence>
<keyword evidence="13" id="KW-0564">Palmitate</keyword>
<keyword evidence="8 18" id="KW-0479">Metal-binding</keyword>
<evidence type="ECO:0000256" key="12">
    <source>
        <dbReference type="ARBA" id="ARBA00023136"/>
    </source>
</evidence>
<reference evidence="21 22" key="1">
    <citation type="submission" date="2016-12" db="EMBL/GenBank/DDBJ databases">
        <title>Thioflexothrix psekupsii D3 genome sequencing and assembly.</title>
        <authorList>
            <person name="Fomenkov A."/>
            <person name="Vincze T."/>
            <person name="Grabovich M."/>
            <person name="Anton B.P."/>
            <person name="Dubinina G."/>
            <person name="Orlova M."/>
            <person name="Belousova E."/>
            <person name="Roberts R.J."/>
        </authorList>
    </citation>
    <scope>NUCLEOTIDE SEQUENCE [LARGE SCALE GENOMIC DNA]</scope>
    <source>
        <strain evidence="21">D3</strain>
    </source>
</reference>
<keyword evidence="12" id="KW-0472">Membrane</keyword>
<comment type="similarity">
    <text evidence="1 18 20">Belongs to the ApbE family.</text>
</comment>
<feature type="signal peptide" evidence="20">
    <location>
        <begin position="1"/>
        <end position="21"/>
    </location>
</feature>
<comment type="cofactor">
    <cofactor evidence="19">
        <name>Mg(2+)</name>
        <dbReference type="ChEBI" id="CHEBI:18420"/>
    </cofactor>
    <cofactor evidence="19">
        <name>Mn(2+)</name>
        <dbReference type="ChEBI" id="CHEBI:29035"/>
    </cofactor>
    <text evidence="19">Magnesium. Can also use manganese.</text>
</comment>
<evidence type="ECO:0000256" key="18">
    <source>
        <dbReference type="PIRNR" id="PIRNR006268"/>
    </source>
</evidence>
<keyword evidence="7 18" id="KW-0808">Transferase</keyword>
<evidence type="ECO:0000256" key="20">
    <source>
        <dbReference type="RuleBase" id="RU363002"/>
    </source>
</evidence>
<evidence type="ECO:0000256" key="5">
    <source>
        <dbReference type="ARBA" id="ARBA00022519"/>
    </source>
</evidence>